<evidence type="ECO:0000313" key="2">
    <source>
        <dbReference type="Proteomes" id="UP001273531"/>
    </source>
</evidence>
<protein>
    <submittedName>
        <fullName evidence="1">HEPN domain-containing protein</fullName>
    </submittedName>
</protein>
<sequence length="412" mass="45671">MKISQSISSTLLVAITEALQGGMITSYGTFSFEKDWESTTLGALDAEFAKSLSKALDGSTLLSFVRDQLTLLRVLGATPLPKDDAPITKLKCFSDPLKTARHIVSALEAVPNQYRLIVRVAVELGERVNSEAINIGLSERLTLLSGAMISPTFKTHHEVPSVDTVIRRMVMKEDDLSIIPNALYLEYRTSGYLAARRQSRAISEFYDQVRAFYGACIAYNIISEYGTWGDEITPFLLGDSISNGLEEFAYVERAEDDVVNCANLATSDKTDQAIKAETSLEKILEPVRPVFKSDNSLKLKTACAWALRAHLSNRGLDKILESAITIEVLMGDRDTSDRVGLSKLIANRCAYALGDSNKSRSDMIDFFVKFYRVRSEVVHSGRTALEPDERRIVNEGLTLATRILKHEISLAR</sequence>
<reference evidence="1 2" key="1">
    <citation type="submission" date="2023-10" db="EMBL/GenBank/DDBJ databases">
        <title>Sphingomonas sp. HF-S4 16S ribosomal RNA gene Genome sequencing and assembly.</title>
        <authorList>
            <person name="Lee H."/>
        </authorList>
    </citation>
    <scope>NUCLEOTIDE SEQUENCE [LARGE SCALE GENOMIC DNA]</scope>
    <source>
        <strain evidence="1 2">HF-S4</strain>
    </source>
</reference>
<dbReference type="RefSeq" id="WP_317224631.1">
    <property type="nucleotide sequence ID" value="NZ_JAWJEJ010000001.1"/>
</dbReference>
<gene>
    <name evidence="1" type="ORF">RZN05_00325</name>
</gene>
<organism evidence="1 2">
    <name type="scientific">Sphingomonas agrestis</name>
    <dbReference type="NCBI Taxonomy" id="3080540"/>
    <lineage>
        <taxon>Bacteria</taxon>
        <taxon>Pseudomonadati</taxon>
        <taxon>Pseudomonadota</taxon>
        <taxon>Alphaproteobacteria</taxon>
        <taxon>Sphingomonadales</taxon>
        <taxon>Sphingomonadaceae</taxon>
        <taxon>Sphingomonas</taxon>
    </lineage>
</organism>
<accession>A0ABU3Y202</accession>
<proteinExistence type="predicted"/>
<evidence type="ECO:0000313" key="1">
    <source>
        <dbReference type="EMBL" id="MDV3455410.1"/>
    </source>
</evidence>
<keyword evidence="2" id="KW-1185">Reference proteome</keyword>
<comment type="caution">
    <text evidence="1">The sequence shown here is derived from an EMBL/GenBank/DDBJ whole genome shotgun (WGS) entry which is preliminary data.</text>
</comment>
<dbReference type="EMBL" id="JAWJEJ010000001">
    <property type="protein sequence ID" value="MDV3455410.1"/>
    <property type="molecule type" value="Genomic_DNA"/>
</dbReference>
<dbReference type="Proteomes" id="UP001273531">
    <property type="component" value="Unassembled WGS sequence"/>
</dbReference>
<name>A0ABU3Y202_9SPHN</name>